<evidence type="ECO:0000256" key="7">
    <source>
        <dbReference type="ARBA" id="ARBA00022825"/>
    </source>
</evidence>
<feature type="chain" id="PRO_5042899093" evidence="12">
    <location>
        <begin position="27"/>
        <end position="763"/>
    </location>
</feature>
<comment type="caution">
    <text evidence="17">The sequence shown here is derived from an EMBL/GenBank/DDBJ whole genome shotgun (WGS) entry which is preliminary data.</text>
</comment>
<comment type="similarity">
    <text evidence="2 11">Belongs to the peptidase S8 family.</text>
</comment>
<dbReference type="InterPro" id="IPR037045">
    <property type="entry name" value="S8pro/Inhibitor_I9_sf"/>
</dbReference>
<evidence type="ECO:0000256" key="1">
    <source>
        <dbReference type="ARBA" id="ARBA00004613"/>
    </source>
</evidence>
<dbReference type="InterPro" id="IPR034197">
    <property type="entry name" value="Peptidases_S8_3"/>
</dbReference>
<keyword evidence="5 12" id="KW-0732">Signal</keyword>
<evidence type="ECO:0000256" key="10">
    <source>
        <dbReference type="PIRSR" id="PIRSR615500-1"/>
    </source>
</evidence>
<evidence type="ECO:0000256" key="8">
    <source>
        <dbReference type="ARBA" id="ARBA00023145"/>
    </source>
</evidence>
<dbReference type="FunFam" id="2.60.40.2310:FF:000001">
    <property type="entry name" value="Subtilisin-like protease SBT1.5"/>
    <property type="match status" value="1"/>
</dbReference>
<feature type="domain" description="Peptidase S8/S53" evidence="13">
    <location>
        <begin position="127"/>
        <end position="585"/>
    </location>
</feature>
<dbReference type="GO" id="GO:0005576">
    <property type="term" value="C:extracellular region"/>
    <property type="evidence" value="ECO:0007669"/>
    <property type="project" value="UniProtKB-SubCell"/>
</dbReference>
<dbReference type="InterPro" id="IPR003137">
    <property type="entry name" value="PA_domain"/>
</dbReference>
<dbReference type="SUPFAM" id="SSF52743">
    <property type="entry name" value="Subtilisin-like"/>
    <property type="match status" value="1"/>
</dbReference>
<dbReference type="GO" id="GO:0004252">
    <property type="term" value="F:serine-type endopeptidase activity"/>
    <property type="evidence" value="ECO:0007669"/>
    <property type="project" value="UniProtKB-UniRule"/>
</dbReference>
<dbReference type="Gene3D" id="2.60.40.2310">
    <property type="match status" value="1"/>
</dbReference>
<feature type="signal peptide" evidence="12">
    <location>
        <begin position="1"/>
        <end position="26"/>
    </location>
</feature>
<feature type="active site" description="Charge relay system" evidence="10 11">
    <location>
        <position position="135"/>
    </location>
</feature>
<feature type="domain" description="Inhibitor I9" evidence="15">
    <location>
        <begin position="30"/>
        <end position="103"/>
    </location>
</feature>
<dbReference type="Pfam" id="PF02225">
    <property type="entry name" value="PA"/>
    <property type="match status" value="1"/>
</dbReference>
<organism evidence="17 18">
    <name type="scientific">Stephania japonica</name>
    <dbReference type="NCBI Taxonomy" id="461633"/>
    <lineage>
        <taxon>Eukaryota</taxon>
        <taxon>Viridiplantae</taxon>
        <taxon>Streptophyta</taxon>
        <taxon>Embryophyta</taxon>
        <taxon>Tracheophyta</taxon>
        <taxon>Spermatophyta</taxon>
        <taxon>Magnoliopsida</taxon>
        <taxon>Ranunculales</taxon>
        <taxon>Menispermaceae</taxon>
        <taxon>Menispermoideae</taxon>
        <taxon>Cissampelideae</taxon>
        <taxon>Stephania</taxon>
    </lineage>
</organism>
<dbReference type="InterPro" id="IPR036852">
    <property type="entry name" value="Peptidase_S8/S53_dom_sf"/>
</dbReference>
<evidence type="ECO:0000256" key="5">
    <source>
        <dbReference type="ARBA" id="ARBA00022729"/>
    </source>
</evidence>
<protein>
    <submittedName>
        <fullName evidence="17">Uncharacterized protein</fullName>
    </submittedName>
</protein>
<dbReference type="InterPro" id="IPR045051">
    <property type="entry name" value="SBT"/>
</dbReference>
<dbReference type="InterPro" id="IPR015500">
    <property type="entry name" value="Peptidase_S8_subtilisin-rel"/>
</dbReference>
<dbReference type="Gene3D" id="3.50.30.30">
    <property type="match status" value="1"/>
</dbReference>
<keyword evidence="3" id="KW-0964">Secreted</keyword>
<dbReference type="CDD" id="cd02120">
    <property type="entry name" value="PA_subtilisin_like"/>
    <property type="match status" value="1"/>
</dbReference>
<dbReference type="Pfam" id="PF05922">
    <property type="entry name" value="Inhibitor_I9"/>
    <property type="match status" value="1"/>
</dbReference>
<evidence type="ECO:0000259" key="15">
    <source>
        <dbReference type="Pfam" id="PF05922"/>
    </source>
</evidence>
<dbReference type="Gene3D" id="3.40.50.200">
    <property type="entry name" value="Peptidase S8/S53 domain"/>
    <property type="match status" value="1"/>
</dbReference>
<accession>A0AAP0JCE6</accession>
<evidence type="ECO:0000256" key="3">
    <source>
        <dbReference type="ARBA" id="ARBA00022525"/>
    </source>
</evidence>
<proteinExistence type="inferred from homology"/>
<dbReference type="AlphaFoldDB" id="A0AAP0JCE6"/>
<evidence type="ECO:0000256" key="4">
    <source>
        <dbReference type="ARBA" id="ARBA00022670"/>
    </source>
</evidence>
<evidence type="ECO:0000256" key="6">
    <source>
        <dbReference type="ARBA" id="ARBA00022801"/>
    </source>
</evidence>
<sequence>MAIRCTTIPIILLHFLTHLLSTHCHATTHTYIIHVSKPHKPAIFPTMRHWYTSSILPTSTALLYTYNHALHGFAARLTPDEASRLRTLPFILAVHLDHVAHLHTTRSPHFLNLNNFAGLWPTANFADDIIVGVLDTGIWPDGRRSFTGDQISGAAPARWKGSCVDTKDFNSTSMCNNKIIGAKFFSIGYEAEYGPIDETNEYRSPRDSEGHGTHTASTVAGALVKNASFYEYGIGDARGVATKARLAVYKICWSEGCVVSDILAAMDEAVSDGVDVISVSVGISNGLNYDEDAFAVGAFGAVEKGVIVVCSAGNSGPKESTLENIAPWILTVGASSMDRDFPADVFLGDGRVYRGVSLYAGEKLTNQSLPLVYAGDHGHRLCVPGVLKNVEGKIVLCDGGINGNVAKGNAVKLGGGVGMILASDVVSGPGGPADQHVIPATMVDPTSGKEIKDYIKSQPFANATIIFRGTVIGPNPPAPQVARFSSRGPNDVTPEIIKPDVIAPGVNILASWTGGKSPSELDTDPRRVEFNFQYGTSMACPHVSGITALLRKVHPTWSPAAIKSAIMTTAYNVDNAGRSIIDFATGKESTPFDLGSGHINPNKASDPGFVYDLDVNDYIGFLCSIGYDASRIAVIVRDRTVDCSKMGFTSPSNLNYPSFSVVFKSKDEEIVVKRVVKNVGHSFDAIYKVKVSGPPSVEIVVSPSQLVFSQQNQRLSYEVKFSSLADRMVDGSPKFGSIEWSDGTHVVRSPIAFTWNDELISSI</sequence>
<dbReference type="Proteomes" id="UP001417504">
    <property type="component" value="Unassembled WGS sequence"/>
</dbReference>
<dbReference type="Pfam" id="PF00082">
    <property type="entry name" value="Peptidase_S8"/>
    <property type="match status" value="1"/>
</dbReference>
<keyword evidence="6 11" id="KW-0378">Hydrolase</keyword>
<dbReference type="InterPro" id="IPR041469">
    <property type="entry name" value="Subtilisin-like_FN3"/>
</dbReference>
<keyword evidence="9" id="KW-0325">Glycoprotein</keyword>
<dbReference type="InterPro" id="IPR023828">
    <property type="entry name" value="Peptidase_S8_Ser-AS"/>
</dbReference>
<comment type="subcellular location">
    <subcellularLocation>
        <location evidence="1">Secreted</location>
    </subcellularLocation>
</comment>
<dbReference type="FunFam" id="3.50.30.30:FF:000005">
    <property type="entry name" value="subtilisin-like protease SBT1.5"/>
    <property type="match status" value="1"/>
</dbReference>
<evidence type="ECO:0000313" key="18">
    <source>
        <dbReference type="Proteomes" id="UP001417504"/>
    </source>
</evidence>
<evidence type="ECO:0000256" key="12">
    <source>
        <dbReference type="SAM" id="SignalP"/>
    </source>
</evidence>
<gene>
    <name evidence="17" type="ORF">Sjap_011915</name>
</gene>
<keyword evidence="4 11" id="KW-0645">Protease</keyword>
<keyword evidence="7 11" id="KW-0720">Serine protease</keyword>
<feature type="domain" description="Subtilisin-like protease fibronectin type-III" evidence="16">
    <location>
        <begin position="653"/>
        <end position="752"/>
    </location>
</feature>
<dbReference type="PROSITE" id="PS00138">
    <property type="entry name" value="SUBTILASE_SER"/>
    <property type="match status" value="1"/>
</dbReference>
<dbReference type="Gene3D" id="3.30.70.80">
    <property type="entry name" value="Peptidase S8 propeptide/proteinase inhibitor I9"/>
    <property type="match status" value="1"/>
</dbReference>
<name>A0AAP0JCE6_9MAGN</name>
<dbReference type="InterPro" id="IPR000209">
    <property type="entry name" value="Peptidase_S8/S53_dom"/>
</dbReference>
<evidence type="ECO:0000256" key="11">
    <source>
        <dbReference type="PROSITE-ProRule" id="PRU01240"/>
    </source>
</evidence>
<dbReference type="FunFam" id="3.30.70.80:FF:000003">
    <property type="entry name" value="Subtilisin-like protease SBT1.9"/>
    <property type="match status" value="1"/>
</dbReference>
<evidence type="ECO:0000313" key="17">
    <source>
        <dbReference type="EMBL" id="KAK9131428.1"/>
    </source>
</evidence>
<evidence type="ECO:0000259" key="16">
    <source>
        <dbReference type="Pfam" id="PF17766"/>
    </source>
</evidence>
<dbReference type="InterPro" id="IPR010259">
    <property type="entry name" value="S8pro/Inhibitor_I9"/>
</dbReference>
<feature type="active site" description="Charge relay system" evidence="10 11">
    <location>
        <position position="537"/>
    </location>
</feature>
<dbReference type="Pfam" id="PF17766">
    <property type="entry name" value="fn3_6"/>
    <property type="match status" value="1"/>
</dbReference>
<feature type="domain" description="PA" evidence="14">
    <location>
        <begin position="369"/>
        <end position="451"/>
    </location>
</feature>
<dbReference type="PANTHER" id="PTHR10795">
    <property type="entry name" value="PROPROTEIN CONVERTASE SUBTILISIN/KEXIN"/>
    <property type="match status" value="1"/>
</dbReference>
<evidence type="ECO:0000256" key="9">
    <source>
        <dbReference type="ARBA" id="ARBA00023180"/>
    </source>
</evidence>
<dbReference type="FunFam" id="3.40.50.200:FF:000006">
    <property type="entry name" value="Subtilisin-like protease SBT1.5"/>
    <property type="match status" value="1"/>
</dbReference>
<dbReference type="PRINTS" id="PR00723">
    <property type="entry name" value="SUBTILISIN"/>
</dbReference>
<keyword evidence="18" id="KW-1185">Reference proteome</keyword>
<reference evidence="17 18" key="1">
    <citation type="submission" date="2024-01" db="EMBL/GenBank/DDBJ databases">
        <title>Genome assemblies of Stephania.</title>
        <authorList>
            <person name="Yang L."/>
        </authorList>
    </citation>
    <scope>NUCLEOTIDE SEQUENCE [LARGE SCALE GENOMIC DNA]</scope>
    <source>
        <strain evidence="17">QJT</strain>
        <tissue evidence="17">Leaf</tissue>
    </source>
</reference>
<dbReference type="EMBL" id="JBBNAE010000004">
    <property type="protein sequence ID" value="KAK9131428.1"/>
    <property type="molecule type" value="Genomic_DNA"/>
</dbReference>
<dbReference type="GO" id="GO:0006508">
    <property type="term" value="P:proteolysis"/>
    <property type="evidence" value="ECO:0007669"/>
    <property type="project" value="UniProtKB-KW"/>
</dbReference>
<dbReference type="PROSITE" id="PS51892">
    <property type="entry name" value="SUBTILASE"/>
    <property type="match status" value="1"/>
</dbReference>
<evidence type="ECO:0000259" key="14">
    <source>
        <dbReference type="Pfam" id="PF02225"/>
    </source>
</evidence>
<evidence type="ECO:0000256" key="2">
    <source>
        <dbReference type="ARBA" id="ARBA00011073"/>
    </source>
</evidence>
<dbReference type="GO" id="GO:0048731">
    <property type="term" value="P:system development"/>
    <property type="evidence" value="ECO:0007669"/>
    <property type="project" value="UniProtKB-ARBA"/>
</dbReference>
<dbReference type="CDD" id="cd04852">
    <property type="entry name" value="Peptidases_S8_3"/>
    <property type="match status" value="1"/>
</dbReference>
<feature type="active site" description="Charge relay system" evidence="10 11">
    <location>
        <position position="211"/>
    </location>
</feature>
<keyword evidence="8" id="KW-0865">Zymogen</keyword>
<evidence type="ECO:0000259" key="13">
    <source>
        <dbReference type="Pfam" id="PF00082"/>
    </source>
</evidence>